<gene>
    <name evidence="1" type="ORF">DAEQUDRAFT_173892</name>
</gene>
<organism evidence="1 2">
    <name type="scientific">Daedalea quercina L-15889</name>
    <dbReference type="NCBI Taxonomy" id="1314783"/>
    <lineage>
        <taxon>Eukaryota</taxon>
        <taxon>Fungi</taxon>
        <taxon>Dikarya</taxon>
        <taxon>Basidiomycota</taxon>
        <taxon>Agaricomycotina</taxon>
        <taxon>Agaricomycetes</taxon>
        <taxon>Polyporales</taxon>
        <taxon>Fomitopsis</taxon>
    </lineage>
</organism>
<protein>
    <submittedName>
        <fullName evidence="1">Uncharacterized protein</fullName>
    </submittedName>
</protein>
<evidence type="ECO:0000313" key="1">
    <source>
        <dbReference type="EMBL" id="KZT70556.1"/>
    </source>
</evidence>
<accession>A0A165RBW0</accession>
<name>A0A165RBW0_9APHY</name>
<reference evidence="1 2" key="1">
    <citation type="journal article" date="2016" name="Mol. Biol. Evol.">
        <title>Comparative Genomics of Early-Diverging Mushroom-Forming Fungi Provides Insights into the Origins of Lignocellulose Decay Capabilities.</title>
        <authorList>
            <person name="Nagy L.G."/>
            <person name="Riley R."/>
            <person name="Tritt A."/>
            <person name="Adam C."/>
            <person name="Daum C."/>
            <person name="Floudas D."/>
            <person name="Sun H."/>
            <person name="Yadav J.S."/>
            <person name="Pangilinan J."/>
            <person name="Larsson K.H."/>
            <person name="Matsuura K."/>
            <person name="Barry K."/>
            <person name="Labutti K."/>
            <person name="Kuo R."/>
            <person name="Ohm R.A."/>
            <person name="Bhattacharya S.S."/>
            <person name="Shirouzu T."/>
            <person name="Yoshinaga Y."/>
            <person name="Martin F.M."/>
            <person name="Grigoriev I.V."/>
            <person name="Hibbett D.S."/>
        </authorList>
    </citation>
    <scope>NUCLEOTIDE SEQUENCE [LARGE SCALE GENOMIC DNA]</scope>
    <source>
        <strain evidence="1 2">L-15889</strain>
    </source>
</reference>
<dbReference type="EMBL" id="KV429050">
    <property type="protein sequence ID" value="KZT70556.1"/>
    <property type="molecule type" value="Genomic_DNA"/>
</dbReference>
<sequence>MFRPFCGHKPALACDDSSATAGAFSICLAFHPSIATCRSNFDAGPQFKLCKRTQCCAAVRYALLVEGRRVLLASLGI</sequence>
<dbReference type="AlphaFoldDB" id="A0A165RBW0"/>
<proteinExistence type="predicted"/>
<evidence type="ECO:0000313" key="2">
    <source>
        <dbReference type="Proteomes" id="UP000076727"/>
    </source>
</evidence>
<dbReference type="Proteomes" id="UP000076727">
    <property type="component" value="Unassembled WGS sequence"/>
</dbReference>
<keyword evidence="2" id="KW-1185">Reference proteome</keyword>